<dbReference type="AlphaFoldDB" id="A0A4R9JZ22"/>
<evidence type="ECO:0000313" key="2">
    <source>
        <dbReference type="Proteomes" id="UP000297693"/>
    </source>
</evidence>
<reference evidence="1" key="1">
    <citation type="journal article" date="2019" name="PLoS Negl. Trop. Dis.">
        <title>Revisiting the worldwide diversity of Leptospira species in the environment.</title>
        <authorList>
            <person name="Vincent A.T."/>
            <person name="Schiettekatte O."/>
            <person name="Bourhy P."/>
            <person name="Veyrier F.J."/>
            <person name="Picardeau M."/>
        </authorList>
    </citation>
    <scope>NUCLEOTIDE SEQUENCE [LARGE SCALE GENOMIC DNA]</scope>
    <source>
        <strain evidence="1">201702476</strain>
    </source>
</reference>
<proteinExistence type="predicted"/>
<dbReference type="EMBL" id="RQGD01000034">
    <property type="protein sequence ID" value="TGL57929.1"/>
    <property type="molecule type" value="Genomic_DNA"/>
</dbReference>
<organism evidence="1 2">
    <name type="scientific">Leptospira ognonensis</name>
    <dbReference type="NCBI Taxonomy" id="2484945"/>
    <lineage>
        <taxon>Bacteria</taxon>
        <taxon>Pseudomonadati</taxon>
        <taxon>Spirochaetota</taxon>
        <taxon>Spirochaetia</taxon>
        <taxon>Leptospirales</taxon>
        <taxon>Leptospiraceae</taxon>
        <taxon>Leptospira</taxon>
    </lineage>
</organism>
<dbReference type="Proteomes" id="UP000297693">
    <property type="component" value="Unassembled WGS sequence"/>
</dbReference>
<comment type="caution">
    <text evidence="1">The sequence shown here is derived from an EMBL/GenBank/DDBJ whole genome shotgun (WGS) entry which is preliminary data.</text>
</comment>
<dbReference type="OrthoDB" id="341871at2"/>
<dbReference type="PROSITE" id="PS51257">
    <property type="entry name" value="PROKAR_LIPOPROTEIN"/>
    <property type="match status" value="1"/>
</dbReference>
<keyword evidence="2" id="KW-1185">Reference proteome</keyword>
<evidence type="ECO:0008006" key="3">
    <source>
        <dbReference type="Google" id="ProtNLM"/>
    </source>
</evidence>
<protein>
    <recommendedName>
        <fullName evidence="3">Lipoprotein</fullName>
    </recommendedName>
</protein>
<gene>
    <name evidence="1" type="ORF">EHQ58_11035</name>
</gene>
<name>A0A4R9JZ22_9LEPT</name>
<evidence type="ECO:0000313" key="1">
    <source>
        <dbReference type="EMBL" id="TGL57929.1"/>
    </source>
</evidence>
<dbReference type="RefSeq" id="WP_135623948.1">
    <property type="nucleotide sequence ID" value="NZ_RQGD01000034.1"/>
</dbReference>
<sequence length="449" mass="49870">MKERYILALFLAISFACKPGQSDSNDLVRLLLVSDLFGNQINLQLDRQGSVISTRASSDTLSSLPEKFKDGRPTQVVPAKNFRLDLLRIFLWKSKAMGGVEYGKETIANADVTILDMGAQGTGAEASGKVAYGVFEGNILQNSYAYGDFDGNVVTQWSVSEQWKDGSYDRIGLELSEIVFEYDMARLSSKASRVVSLEVKGIATPNNAVSSMDRYVQAKAVPVMYVLSYPSKYNTETDTPCSDRNPNFVSTVSGSQNLRCTGVDVDRFYVDARTGGPSLGNPFYFRSFASNLTNVPNFTAAEYDRFATDALPYPRVPIDIKSHFLNWETPTNTAEYENEIWKTERVILLKLPNASNKRKKININIDASVSFVYQTAATDAKFERNEVPTFNYPALSASDLSVKLDSTWLTAYGNDYSAWSYAPKNGNQPDPTNGRDFGYFLPKFSVTAE</sequence>
<accession>A0A4R9JZ22</accession>